<evidence type="ECO:0000313" key="2">
    <source>
        <dbReference type="Proteomes" id="UP000596049"/>
    </source>
</evidence>
<proteinExistence type="predicted"/>
<protein>
    <recommendedName>
        <fullName evidence="3">GyrI-like small molecule binding domain-containing protein</fullName>
    </recommendedName>
</protein>
<dbReference type="Proteomes" id="UP000596049">
    <property type="component" value="Chromosome"/>
</dbReference>
<dbReference type="RefSeq" id="WP_053595409.1">
    <property type="nucleotide sequence ID" value="NZ_CP067341.1"/>
</dbReference>
<keyword evidence="2" id="KW-1185">Reference proteome</keyword>
<name>A0ABX7AY01_9BACI</name>
<dbReference type="EMBL" id="CP067341">
    <property type="protein sequence ID" value="QQP13069.1"/>
    <property type="molecule type" value="Genomic_DNA"/>
</dbReference>
<sequence>MKNLAGLEVSNLIFETIEKRVEVSKTEPYVFIIHGVNAVGGKLKSAYSALKKIEKWAVSKGAEVKLLEEKGYSLKVEITDPVAARIESHYRASDLKI</sequence>
<evidence type="ECO:0000313" key="1">
    <source>
        <dbReference type="EMBL" id="QQP13069.1"/>
    </source>
</evidence>
<accession>A0ABX7AY01</accession>
<reference evidence="1 2" key="1">
    <citation type="submission" date="2020-01" db="EMBL/GenBank/DDBJ databases">
        <authorList>
            <person name="Liu G."/>
            <person name="Liu B."/>
        </authorList>
    </citation>
    <scope>NUCLEOTIDE SEQUENCE [LARGE SCALE GENOMIC DNA]</scope>
    <source>
        <strain evidence="1 2">FJAT-51161</strain>
    </source>
</reference>
<organism evidence="1 2">
    <name type="scientific">Lysinibacillus agricola</name>
    <dbReference type="NCBI Taxonomy" id="2590012"/>
    <lineage>
        <taxon>Bacteria</taxon>
        <taxon>Bacillati</taxon>
        <taxon>Bacillota</taxon>
        <taxon>Bacilli</taxon>
        <taxon>Bacillales</taxon>
        <taxon>Bacillaceae</taxon>
        <taxon>Lysinibacillus</taxon>
    </lineage>
</organism>
<evidence type="ECO:0008006" key="3">
    <source>
        <dbReference type="Google" id="ProtNLM"/>
    </source>
</evidence>
<gene>
    <name evidence="1" type="ORF">FJQ98_03060</name>
</gene>